<evidence type="ECO:0000256" key="1">
    <source>
        <dbReference type="SAM" id="MobiDB-lite"/>
    </source>
</evidence>
<evidence type="ECO:0000313" key="2">
    <source>
        <dbReference type="EMBL" id="REE02461.1"/>
    </source>
</evidence>
<evidence type="ECO:0008006" key="4">
    <source>
        <dbReference type="Google" id="ProtNLM"/>
    </source>
</evidence>
<sequence length="269" mass="29208">MSVDEQGQRVQSASQDQQNQQNQQGNRGDRQPTEGSSAALSIDFVGEWYEVMPDQVFTIGREGDLEIDDNPYLHRRFMEIRQIDGLWWLSNVGTMISATVADSSGGMQAWVSPGSRIPLVFGQLNVVFTAGPTTYEFSAHLKSPSFMQQSNGNDAVGETTIGPVIFTPAQKALIVALAEPILRRGGTGFSTVPSSANAAKRLGWPLTRFNRKLDNVCDKLDRVGVAGLRGGGGKLATNRRARLVEHAVTSHLVTPDDLPLLDQALGDED</sequence>
<feature type="region of interest" description="Disordered" evidence="1">
    <location>
        <begin position="1"/>
        <end position="36"/>
    </location>
</feature>
<reference evidence="2 3" key="1">
    <citation type="submission" date="2018-07" db="EMBL/GenBank/DDBJ databases">
        <title>Sequencing the genomes of 1000 actinobacteria strains.</title>
        <authorList>
            <person name="Klenk H.-P."/>
        </authorList>
    </citation>
    <scope>NUCLEOTIDE SEQUENCE [LARGE SCALE GENOMIC DNA]</scope>
    <source>
        <strain evidence="2 3">DSM 14442</strain>
    </source>
</reference>
<comment type="caution">
    <text evidence="2">The sequence shown here is derived from an EMBL/GenBank/DDBJ whole genome shotgun (WGS) entry which is preliminary data.</text>
</comment>
<name>A0A3D9L7Y5_9MICC</name>
<gene>
    <name evidence="2" type="ORF">C8E99_0231</name>
</gene>
<accession>A0A3D9L7Y5</accession>
<feature type="compositionally biased region" description="Low complexity" evidence="1">
    <location>
        <begin position="8"/>
        <end position="26"/>
    </location>
</feature>
<proteinExistence type="predicted"/>
<keyword evidence="3" id="KW-1185">Reference proteome</keyword>
<protein>
    <recommendedName>
        <fullName evidence="4">FHA domain-containing protein</fullName>
    </recommendedName>
</protein>
<dbReference type="EMBL" id="QREH01000001">
    <property type="protein sequence ID" value="REE02461.1"/>
    <property type="molecule type" value="Genomic_DNA"/>
</dbReference>
<dbReference type="AlphaFoldDB" id="A0A3D9L7Y5"/>
<evidence type="ECO:0000313" key="3">
    <source>
        <dbReference type="Proteomes" id="UP000256727"/>
    </source>
</evidence>
<dbReference type="Proteomes" id="UP000256727">
    <property type="component" value="Unassembled WGS sequence"/>
</dbReference>
<organism evidence="2 3">
    <name type="scientific">Citricoccus muralis</name>
    <dbReference type="NCBI Taxonomy" id="169134"/>
    <lineage>
        <taxon>Bacteria</taxon>
        <taxon>Bacillati</taxon>
        <taxon>Actinomycetota</taxon>
        <taxon>Actinomycetes</taxon>
        <taxon>Micrococcales</taxon>
        <taxon>Micrococcaceae</taxon>
        <taxon>Citricoccus</taxon>
    </lineage>
</organism>